<gene>
    <name evidence="6" type="ORF">P5G59_05540</name>
</gene>
<organism evidence="6 7">
    <name type="scientific">Leifsonia virtsii</name>
    <dbReference type="NCBI Taxonomy" id="3035915"/>
    <lineage>
        <taxon>Bacteria</taxon>
        <taxon>Bacillati</taxon>
        <taxon>Actinomycetota</taxon>
        <taxon>Actinomycetes</taxon>
        <taxon>Micrococcales</taxon>
        <taxon>Microbacteriaceae</taxon>
        <taxon>Leifsonia</taxon>
    </lineage>
</organism>
<dbReference type="InterPro" id="IPR013328">
    <property type="entry name" value="6PGD_dom2"/>
</dbReference>
<evidence type="ECO:0000259" key="4">
    <source>
        <dbReference type="Pfam" id="PF03446"/>
    </source>
</evidence>
<proteinExistence type="inferred from homology"/>
<dbReference type="PIRSF" id="PIRSF000103">
    <property type="entry name" value="HIBADH"/>
    <property type="match status" value="1"/>
</dbReference>
<keyword evidence="3" id="KW-0520">NAD</keyword>
<evidence type="ECO:0000313" key="6">
    <source>
        <dbReference type="EMBL" id="MDN4596595.1"/>
    </source>
</evidence>
<dbReference type="EMBL" id="JAROCB010000001">
    <property type="protein sequence ID" value="MDN4596595.1"/>
    <property type="molecule type" value="Genomic_DNA"/>
</dbReference>
<dbReference type="SUPFAM" id="SSF51735">
    <property type="entry name" value="NAD(P)-binding Rossmann-fold domains"/>
    <property type="match status" value="1"/>
</dbReference>
<dbReference type="InterPro" id="IPR051265">
    <property type="entry name" value="HIBADH-related_NP60_sf"/>
</dbReference>
<dbReference type="InterPro" id="IPR008927">
    <property type="entry name" value="6-PGluconate_DH-like_C_sf"/>
</dbReference>
<dbReference type="Proteomes" id="UP001174210">
    <property type="component" value="Unassembled WGS sequence"/>
</dbReference>
<evidence type="ECO:0000256" key="2">
    <source>
        <dbReference type="ARBA" id="ARBA00023002"/>
    </source>
</evidence>
<sequence>MDIAFLGLGRMGRELVPHLIDAGHRVTAWNRSPGPTETIGRRGARIASSAAEAVEGAEVVVTVLFGPDAVRETVLEPSLPIPSGALWIDVTTVAPADATDFAGWAERAGVRYVHSPVVGSLAPARAGGLAVLIGGEHDAAREARSVVSLWADPDKIRTFDAPEKAASAKLVANLALAISMEALSETLRLGAAGGLSTDEVLSLLPLTTIAPIASMKGPVVASGDFVDTQFSAALLAKDLRLMLATAETPLPAAALVAAELQRAVDAGHGEEDFSVIARDR</sequence>
<evidence type="ECO:0000259" key="5">
    <source>
        <dbReference type="Pfam" id="PF14833"/>
    </source>
</evidence>
<dbReference type="SUPFAM" id="SSF48179">
    <property type="entry name" value="6-phosphogluconate dehydrogenase C-terminal domain-like"/>
    <property type="match status" value="1"/>
</dbReference>
<protein>
    <submittedName>
        <fullName evidence="6">NAD(P)-dependent oxidoreductase</fullName>
    </submittedName>
</protein>
<name>A0ABT8IUX9_9MICO</name>
<keyword evidence="2" id="KW-0560">Oxidoreductase</keyword>
<keyword evidence="7" id="KW-1185">Reference proteome</keyword>
<feature type="domain" description="3-hydroxyisobutyrate dehydrogenase-like NAD-binding" evidence="5">
    <location>
        <begin position="166"/>
        <end position="278"/>
    </location>
</feature>
<reference evidence="6" key="1">
    <citation type="submission" date="2023-03" db="EMBL/GenBank/DDBJ databases">
        <title>MT1 and MT2 Draft Genomes of Novel Species.</title>
        <authorList>
            <person name="Venkateswaran K."/>
        </authorList>
    </citation>
    <scope>NUCLEOTIDE SEQUENCE</scope>
    <source>
        <strain evidence="6">F6_8S_P_1A</strain>
    </source>
</reference>
<feature type="domain" description="6-phosphogluconate dehydrogenase NADP-binding" evidence="4">
    <location>
        <begin position="2"/>
        <end position="151"/>
    </location>
</feature>
<dbReference type="InterPro" id="IPR036291">
    <property type="entry name" value="NAD(P)-bd_dom_sf"/>
</dbReference>
<dbReference type="Gene3D" id="1.10.1040.10">
    <property type="entry name" value="N-(1-d-carboxylethyl)-l-norvaline Dehydrogenase, domain 2"/>
    <property type="match status" value="1"/>
</dbReference>
<evidence type="ECO:0000313" key="7">
    <source>
        <dbReference type="Proteomes" id="UP001174210"/>
    </source>
</evidence>
<evidence type="ECO:0000256" key="3">
    <source>
        <dbReference type="ARBA" id="ARBA00023027"/>
    </source>
</evidence>
<comment type="caution">
    <text evidence="6">The sequence shown here is derived from an EMBL/GenBank/DDBJ whole genome shotgun (WGS) entry which is preliminary data.</text>
</comment>
<dbReference type="RefSeq" id="WP_301216787.1">
    <property type="nucleotide sequence ID" value="NZ_JAROCB010000001.1"/>
</dbReference>
<evidence type="ECO:0000256" key="1">
    <source>
        <dbReference type="ARBA" id="ARBA00009080"/>
    </source>
</evidence>
<dbReference type="InterPro" id="IPR029154">
    <property type="entry name" value="HIBADH-like_NADP-bd"/>
</dbReference>
<dbReference type="Gene3D" id="3.40.50.720">
    <property type="entry name" value="NAD(P)-binding Rossmann-like Domain"/>
    <property type="match status" value="1"/>
</dbReference>
<dbReference type="Pfam" id="PF03446">
    <property type="entry name" value="NAD_binding_2"/>
    <property type="match status" value="1"/>
</dbReference>
<accession>A0ABT8IUX9</accession>
<dbReference type="PANTHER" id="PTHR43580">
    <property type="entry name" value="OXIDOREDUCTASE GLYR1-RELATED"/>
    <property type="match status" value="1"/>
</dbReference>
<dbReference type="PANTHER" id="PTHR43580:SF2">
    <property type="entry name" value="CYTOKINE-LIKE NUCLEAR FACTOR N-PAC"/>
    <property type="match status" value="1"/>
</dbReference>
<dbReference type="InterPro" id="IPR006115">
    <property type="entry name" value="6PGDH_NADP-bd"/>
</dbReference>
<dbReference type="InterPro" id="IPR015815">
    <property type="entry name" value="HIBADH-related"/>
</dbReference>
<dbReference type="Pfam" id="PF14833">
    <property type="entry name" value="NAD_binding_11"/>
    <property type="match status" value="1"/>
</dbReference>
<comment type="similarity">
    <text evidence="1">Belongs to the HIBADH-related family.</text>
</comment>